<dbReference type="CDD" id="cd00211">
    <property type="entry name" value="PTS_IIA_fru"/>
    <property type="match status" value="1"/>
</dbReference>
<accession>A0A511ZLP6</accession>
<dbReference type="Gene3D" id="3.40.930.10">
    <property type="entry name" value="Mannitol-specific EII, Chain A"/>
    <property type="match status" value="1"/>
</dbReference>
<dbReference type="AlphaFoldDB" id="A0A511ZLP6"/>
<dbReference type="PROSITE" id="PS51094">
    <property type="entry name" value="PTS_EIIA_TYPE_2"/>
    <property type="match status" value="1"/>
</dbReference>
<name>A0A511ZLP6_9BACI</name>
<dbReference type="PANTHER" id="PTHR47738">
    <property type="entry name" value="PTS SYSTEM FRUCTOSE-LIKE EIIA COMPONENT-RELATED"/>
    <property type="match status" value="1"/>
</dbReference>
<gene>
    <name evidence="2" type="ORF">OSO01_31140</name>
</gene>
<dbReference type="InterPro" id="IPR002178">
    <property type="entry name" value="PTS_EIIA_type-2_dom"/>
</dbReference>
<evidence type="ECO:0000259" key="1">
    <source>
        <dbReference type="PROSITE" id="PS51094"/>
    </source>
</evidence>
<dbReference type="Pfam" id="PF00359">
    <property type="entry name" value="PTS_EIIA_2"/>
    <property type="match status" value="1"/>
</dbReference>
<comment type="caution">
    <text evidence="2">The sequence shown here is derived from an EMBL/GenBank/DDBJ whole genome shotgun (WGS) entry which is preliminary data.</text>
</comment>
<keyword evidence="3" id="KW-1185">Reference proteome</keyword>
<reference evidence="2 3" key="1">
    <citation type="submission" date="2019-07" db="EMBL/GenBank/DDBJ databases">
        <title>Whole genome shotgun sequence of Oceanobacillus sojae NBRC 105379.</title>
        <authorList>
            <person name="Hosoyama A."/>
            <person name="Uohara A."/>
            <person name="Ohji S."/>
            <person name="Ichikawa N."/>
        </authorList>
    </citation>
    <scope>NUCLEOTIDE SEQUENCE [LARGE SCALE GENOMIC DNA]</scope>
    <source>
        <strain evidence="2 3">NBRC 105379</strain>
    </source>
</reference>
<dbReference type="PANTHER" id="PTHR47738:SF3">
    <property type="entry name" value="PHOSPHOTRANSFERASE SYSTEM MANNITOL_FRUCTOSE-SPECIFIC IIA DOMAIN CONTAINING PROTEIN"/>
    <property type="match status" value="1"/>
</dbReference>
<proteinExistence type="predicted"/>
<dbReference type="OrthoDB" id="370976at2"/>
<dbReference type="STRING" id="582851.GCA_900162665_01891"/>
<dbReference type="InterPro" id="IPR016152">
    <property type="entry name" value="PTrfase/Anion_transptr"/>
</dbReference>
<dbReference type="EMBL" id="BJYM01000013">
    <property type="protein sequence ID" value="GEN88375.1"/>
    <property type="molecule type" value="Genomic_DNA"/>
</dbReference>
<dbReference type="Proteomes" id="UP000321558">
    <property type="component" value="Unassembled WGS sequence"/>
</dbReference>
<evidence type="ECO:0000313" key="3">
    <source>
        <dbReference type="Proteomes" id="UP000321558"/>
    </source>
</evidence>
<organism evidence="2 3">
    <name type="scientific">Oceanobacillus sojae</name>
    <dbReference type="NCBI Taxonomy" id="582851"/>
    <lineage>
        <taxon>Bacteria</taxon>
        <taxon>Bacillati</taxon>
        <taxon>Bacillota</taxon>
        <taxon>Bacilli</taxon>
        <taxon>Bacillales</taxon>
        <taxon>Bacillaceae</taxon>
        <taxon>Oceanobacillus</taxon>
    </lineage>
</organism>
<dbReference type="SUPFAM" id="SSF55804">
    <property type="entry name" value="Phoshotransferase/anion transport protein"/>
    <property type="match status" value="1"/>
</dbReference>
<evidence type="ECO:0000313" key="2">
    <source>
        <dbReference type="EMBL" id="GEN88375.1"/>
    </source>
</evidence>
<dbReference type="InterPro" id="IPR051541">
    <property type="entry name" value="PTS_SugarTrans_NitroReg"/>
</dbReference>
<sequence length="162" mass="18401">MNHNKNGDKLKFDKDMIMLNIRASSSDELLKEISQLFYDKDYVHDSFKQAIIKREEQYPTGLKTTSIGVAIPHADPVHVKQESLAVGILKDAVTFNEMTSGEPLNVEIVFMLGITDSGQHLIMLKAISEILRDKEKLSNIRYAATKEEVYQCILPYISELLE</sequence>
<protein>
    <submittedName>
        <fullName evidence="2">PTS galactitol transporter subunit IIA</fullName>
    </submittedName>
</protein>
<dbReference type="RefSeq" id="WP_147211332.1">
    <property type="nucleotide sequence ID" value="NZ_BJYM01000013.1"/>
</dbReference>
<feature type="domain" description="PTS EIIA type-2" evidence="1">
    <location>
        <begin position="10"/>
        <end position="156"/>
    </location>
</feature>